<dbReference type="InterPro" id="IPR052426">
    <property type="entry name" value="Plant_dev_regulator"/>
</dbReference>
<accession>A0A9D5HK92</accession>
<evidence type="ECO:0000313" key="11">
    <source>
        <dbReference type="EMBL" id="KAJ0979546.1"/>
    </source>
</evidence>
<dbReference type="AlphaFoldDB" id="A0A9D5HK92"/>
<dbReference type="InterPro" id="IPR036236">
    <property type="entry name" value="Znf_C2H2_sf"/>
</dbReference>
<dbReference type="InterPro" id="IPR013087">
    <property type="entry name" value="Znf_C2H2_type"/>
</dbReference>
<gene>
    <name evidence="11" type="ORF">J5N97_015020</name>
</gene>
<keyword evidence="4" id="KW-0862">Zinc</keyword>
<organism evidence="11 12">
    <name type="scientific">Dioscorea zingiberensis</name>
    <dbReference type="NCBI Taxonomy" id="325984"/>
    <lineage>
        <taxon>Eukaryota</taxon>
        <taxon>Viridiplantae</taxon>
        <taxon>Streptophyta</taxon>
        <taxon>Embryophyta</taxon>
        <taxon>Tracheophyta</taxon>
        <taxon>Spermatophyta</taxon>
        <taxon>Magnoliopsida</taxon>
        <taxon>Liliopsida</taxon>
        <taxon>Dioscoreales</taxon>
        <taxon>Dioscoreaceae</taxon>
        <taxon>Dioscorea</taxon>
    </lineage>
</organism>
<dbReference type="GO" id="GO:0008270">
    <property type="term" value="F:zinc ion binding"/>
    <property type="evidence" value="ECO:0007669"/>
    <property type="project" value="UniProtKB-KW"/>
</dbReference>
<dbReference type="PROSITE" id="PS50157">
    <property type="entry name" value="ZINC_FINGER_C2H2_2"/>
    <property type="match status" value="1"/>
</dbReference>
<evidence type="ECO:0000256" key="7">
    <source>
        <dbReference type="ARBA" id="ARBA00023242"/>
    </source>
</evidence>
<evidence type="ECO:0000256" key="5">
    <source>
        <dbReference type="ARBA" id="ARBA00023015"/>
    </source>
</evidence>
<keyword evidence="6" id="KW-0804">Transcription</keyword>
<feature type="region of interest" description="Disordered" evidence="9">
    <location>
        <begin position="1"/>
        <end position="27"/>
    </location>
</feature>
<dbReference type="PANTHER" id="PTHR45801">
    <property type="entry name" value="OS07G0101800 PROTEIN"/>
    <property type="match status" value="1"/>
</dbReference>
<evidence type="ECO:0000256" key="4">
    <source>
        <dbReference type="ARBA" id="ARBA00022833"/>
    </source>
</evidence>
<evidence type="ECO:0000259" key="10">
    <source>
        <dbReference type="PROSITE" id="PS50157"/>
    </source>
</evidence>
<comment type="caution">
    <text evidence="11">The sequence shown here is derived from an EMBL/GenBank/DDBJ whole genome shotgun (WGS) entry which is preliminary data.</text>
</comment>
<dbReference type="PROSITE" id="PS00028">
    <property type="entry name" value="ZINC_FINGER_C2H2_1"/>
    <property type="match status" value="1"/>
</dbReference>
<feature type="compositionally biased region" description="Basic and acidic residues" evidence="9">
    <location>
        <begin position="1"/>
        <end position="11"/>
    </location>
</feature>
<dbReference type="OrthoDB" id="780709at2759"/>
<dbReference type="EMBL" id="JAGGNH010000003">
    <property type="protein sequence ID" value="KAJ0979546.1"/>
    <property type="molecule type" value="Genomic_DNA"/>
</dbReference>
<keyword evidence="12" id="KW-1185">Reference proteome</keyword>
<sequence length="212" mass="23511">MEEDHSNKETSKQAAANDHNVSSSSSGARSYDCIFCKRGFSNAQALGGHMNIHRKERSKLKQPSSRTRSSPLDTTNNVIPSNYPTLKRSFMSGLGHASGDRGLLFKWPWISPREQDTLGAYQQALFINRSWRGDGRHNSYATTLHQHMEVDGLGSEGPAVMELDLELRLGPVPRSASIGYNTIEGKSNNNKAHAANYVKLYTILNIHDVDVL</sequence>
<evidence type="ECO:0000256" key="6">
    <source>
        <dbReference type="ARBA" id="ARBA00023163"/>
    </source>
</evidence>
<keyword evidence="2" id="KW-0479">Metal-binding</keyword>
<dbReference type="Gene3D" id="3.30.160.60">
    <property type="entry name" value="Classic Zinc Finger"/>
    <property type="match status" value="1"/>
</dbReference>
<keyword evidence="3 8" id="KW-0863">Zinc-finger</keyword>
<feature type="domain" description="C2H2-type" evidence="10">
    <location>
        <begin position="31"/>
        <end position="58"/>
    </location>
</feature>
<evidence type="ECO:0000256" key="1">
    <source>
        <dbReference type="ARBA" id="ARBA00004123"/>
    </source>
</evidence>
<protein>
    <recommendedName>
        <fullName evidence="10">C2H2-type domain-containing protein</fullName>
    </recommendedName>
</protein>
<feature type="region of interest" description="Disordered" evidence="9">
    <location>
        <begin position="47"/>
        <end position="80"/>
    </location>
</feature>
<feature type="compositionally biased region" description="Polar residues" evidence="9">
    <location>
        <begin position="61"/>
        <end position="80"/>
    </location>
</feature>
<name>A0A9D5HK92_9LILI</name>
<keyword evidence="7" id="KW-0539">Nucleus</keyword>
<keyword evidence="5" id="KW-0805">Transcription regulation</keyword>
<feature type="compositionally biased region" description="Basic residues" evidence="9">
    <location>
        <begin position="51"/>
        <end position="60"/>
    </location>
</feature>
<reference evidence="11" key="1">
    <citation type="submission" date="2021-03" db="EMBL/GenBank/DDBJ databases">
        <authorList>
            <person name="Li Z."/>
            <person name="Yang C."/>
        </authorList>
    </citation>
    <scope>NUCLEOTIDE SEQUENCE</scope>
    <source>
        <strain evidence="11">Dzin_1.0</strain>
        <tissue evidence="11">Leaf</tissue>
    </source>
</reference>
<comment type="subcellular location">
    <subcellularLocation>
        <location evidence="1">Nucleus</location>
    </subcellularLocation>
</comment>
<evidence type="ECO:0000256" key="9">
    <source>
        <dbReference type="SAM" id="MobiDB-lite"/>
    </source>
</evidence>
<evidence type="ECO:0000256" key="8">
    <source>
        <dbReference type="PROSITE-ProRule" id="PRU00042"/>
    </source>
</evidence>
<dbReference type="SUPFAM" id="SSF57667">
    <property type="entry name" value="beta-beta-alpha zinc fingers"/>
    <property type="match status" value="1"/>
</dbReference>
<dbReference type="Proteomes" id="UP001085076">
    <property type="component" value="Miscellaneous, Linkage group lg03"/>
</dbReference>
<reference evidence="11" key="2">
    <citation type="journal article" date="2022" name="Hortic Res">
        <title>The genome of Dioscorea zingiberensis sheds light on the biosynthesis, origin and evolution of the medicinally important diosgenin saponins.</title>
        <authorList>
            <person name="Li Y."/>
            <person name="Tan C."/>
            <person name="Li Z."/>
            <person name="Guo J."/>
            <person name="Li S."/>
            <person name="Chen X."/>
            <person name="Wang C."/>
            <person name="Dai X."/>
            <person name="Yang H."/>
            <person name="Song W."/>
            <person name="Hou L."/>
            <person name="Xu J."/>
            <person name="Tong Z."/>
            <person name="Xu A."/>
            <person name="Yuan X."/>
            <person name="Wang W."/>
            <person name="Yang Q."/>
            <person name="Chen L."/>
            <person name="Sun Z."/>
            <person name="Wang K."/>
            <person name="Pan B."/>
            <person name="Chen J."/>
            <person name="Bao Y."/>
            <person name="Liu F."/>
            <person name="Qi X."/>
            <person name="Gang D.R."/>
            <person name="Wen J."/>
            <person name="Li J."/>
        </authorList>
    </citation>
    <scope>NUCLEOTIDE SEQUENCE</scope>
    <source>
        <strain evidence="11">Dzin_1.0</strain>
    </source>
</reference>
<evidence type="ECO:0000256" key="3">
    <source>
        <dbReference type="ARBA" id="ARBA00022771"/>
    </source>
</evidence>
<evidence type="ECO:0000256" key="2">
    <source>
        <dbReference type="ARBA" id="ARBA00022723"/>
    </source>
</evidence>
<dbReference type="PANTHER" id="PTHR45801:SF117">
    <property type="entry name" value="OS07G0417400 PROTEIN"/>
    <property type="match status" value="1"/>
</dbReference>
<evidence type="ECO:0000313" key="12">
    <source>
        <dbReference type="Proteomes" id="UP001085076"/>
    </source>
</evidence>
<proteinExistence type="predicted"/>
<dbReference type="GO" id="GO:0005634">
    <property type="term" value="C:nucleus"/>
    <property type="evidence" value="ECO:0007669"/>
    <property type="project" value="UniProtKB-SubCell"/>
</dbReference>